<evidence type="ECO:0008006" key="2">
    <source>
        <dbReference type="Google" id="ProtNLM"/>
    </source>
</evidence>
<organism evidence="1">
    <name type="scientific">Paraconexibacter sp. AEG42_29</name>
    <dbReference type="NCBI Taxonomy" id="2997339"/>
    <lineage>
        <taxon>Bacteria</taxon>
        <taxon>Bacillati</taxon>
        <taxon>Actinomycetota</taxon>
        <taxon>Thermoleophilia</taxon>
        <taxon>Solirubrobacterales</taxon>
        <taxon>Paraconexibacteraceae</taxon>
        <taxon>Paraconexibacter</taxon>
    </lineage>
</organism>
<reference evidence="1" key="1">
    <citation type="submission" date="2022-12" db="EMBL/GenBank/DDBJ databases">
        <title>Paraconexibacter alkalitolerans sp. nov. and Baekduia alba sp. nov., isolated from soil and emended description of the genera Paraconexibacter (Chun et al., 2020) and Baekduia (An et al., 2020).</title>
        <authorList>
            <person name="Vieira S."/>
            <person name="Huber K.J."/>
            <person name="Geppert A."/>
            <person name="Wolf J."/>
            <person name="Neumann-Schaal M."/>
            <person name="Muesken M."/>
            <person name="Overmann J."/>
        </authorList>
    </citation>
    <scope>NUCLEOTIDE SEQUENCE</scope>
    <source>
        <strain evidence="1">AEG42_29</strain>
    </source>
</reference>
<accession>A0AAU7AP85</accession>
<dbReference type="EMBL" id="CP114014">
    <property type="protein sequence ID" value="XAY03497.1"/>
    <property type="molecule type" value="Genomic_DNA"/>
</dbReference>
<proteinExistence type="predicted"/>
<dbReference type="AlphaFoldDB" id="A0AAU7AP85"/>
<gene>
    <name evidence="1" type="ORF">DSM112329_00315</name>
</gene>
<dbReference type="KEGG" id="parq:DSM112329_00315"/>
<evidence type="ECO:0000313" key="1">
    <source>
        <dbReference type="EMBL" id="XAY03497.1"/>
    </source>
</evidence>
<protein>
    <recommendedName>
        <fullName evidence="2">Asp23/Gls24 family envelope stress response protein</fullName>
    </recommendedName>
</protein>
<name>A0AAU7AP85_9ACTN</name>
<sequence length="124" mass="12939">MTQRPSPTPRSTGRPVRVRLARVAHNCAILDADVAELCDGDGRWVTPVTDDAAIGGVLVTADPAGGYAIEVHLVALPVPLHALAVRLQTRIVDAVFELGLLGEVARVHVHVDGLATDPVGDDAA</sequence>